<evidence type="ECO:0000256" key="6">
    <source>
        <dbReference type="SAM" id="SignalP"/>
    </source>
</evidence>
<evidence type="ECO:0000256" key="4">
    <source>
        <dbReference type="ARBA" id="ARBA00022801"/>
    </source>
</evidence>
<evidence type="ECO:0000256" key="2">
    <source>
        <dbReference type="ARBA" id="ARBA00022670"/>
    </source>
</evidence>
<gene>
    <name evidence="7" type="ORF">ACFOOR_11890</name>
</gene>
<keyword evidence="8" id="KW-1185">Reference proteome</keyword>
<evidence type="ECO:0000256" key="1">
    <source>
        <dbReference type="ARBA" id="ARBA00022645"/>
    </source>
</evidence>
<keyword evidence="4" id="KW-0378">Hydrolase</keyword>
<evidence type="ECO:0000256" key="3">
    <source>
        <dbReference type="ARBA" id="ARBA00022729"/>
    </source>
</evidence>
<reference evidence="8" key="1">
    <citation type="journal article" date="2019" name="Int. J. Syst. Evol. Microbiol.">
        <title>The Global Catalogue of Microorganisms (GCM) 10K type strain sequencing project: providing services to taxonomists for standard genome sequencing and annotation.</title>
        <authorList>
            <consortium name="The Broad Institute Genomics Platform"/>
            <consortium name="The Broad Institute Genome Sequencing Center for Infectious Disease"/>
            <person name="Wu L."/>
            <person name="Ma J."/>
        </authorList>
    </citation>
    <scope>NUCLEOTIDE SEQUENCE [LARGE SCALE GENOMIC DNA]</scope>
    <source>
        <strain evidence="8">KCTC 52487</strain>
    </source>
</reference>
<dbReference type="SUPFAM" id="SSF53474">
    <property type="entry name" value="alpha/beta-Hydrolases"/>
    <property type="match status" value="1"/>
</dbReference>
<protein>
    <submittedName>
        <fullName evidence="7">S10 family peptidase</fullName>
    </submittedName>
</protein>
<organism evidence="7 8">
    <name type="scientific">Hyphobacterium vulgare</name>
    <dbReference type="NCBI Taxonomy" id="1736751"/>
    <lineage>
        <taxon>Bacteria</taxon>
        <taxon>Pseudomonadati</taxon>
        <taxon>Pseudomonadota</taxon>
        <taxon>Alphaproteobacteria</taxon>
        <taxon>Maricaulales</taxon>
        <taxon>Maricaulaceae</taxon>
        <taxon>Hyphobacterium</taxon>
    </lineage>
</organism>
<proteinExistence type="predicted"/>
<dbReference type="Gene3D" id="3.40.50.1820">
    <property type="entry name" value="alpha/beta hydrolase"/>
    <property type="match status" value="1"/>
</dbReference>
<dbReference type="PANTHER" id="PTHR11802">
    <property type="entry name" value="SERINE PROTEASE FAMILY S10 SERINE CARBOXYPEPTIDASE"/>
    <property type="match status" value="1"/>
</dbReference>
<keyword evidence="2" id="KW-0645">Protease</keyword>
<dbReference type="InterPro" id="IPR001563">
    <property type="entry name" value="Peptidase_S10"/>
</dbReference>
<accession>A0ABV6ZZI0</accession>
<feature type="signal peptide" evidence="6">
    <location>
        <begin position="1"/>
        <end position="20"/>
    </location>
</feature>
<dbReference type="Pfam" id="PF00450">
    <property type="entry name" value="Peptidase_S10"/>
    <property type="match status" value="1"/>
</dbReference>
<keyword evidence="3 6" id="KW-0732">Signal</keyword>
<evidence type="ECO:0000313" key="7">
    <source>
        <dbReference type="EMBL" id="MFC2926809.1"/>
    </source>
</evidence>
<evidence type="ECO:0000313" key="8">
    <source>
        <dbReference type="Proteomes" id="UP001595379"/>
    </source>
</evidence>
<feature type="chain" id="PRO_5046633955" evidence="6">
    <location>
        <begin position="21"/>
        <end position="500"/>
    </location>
</feature>
<sequence length="500" mass="54935">MKFWIAAAMGAALAACSAGAQEETETANTGGARVFTSDGQVTANGERIRYRVVAGEMILNGEDGEPNAAIFSTAYIREGVGDPTQRPVAFIFNGGPGSASLWLHMGVFGPRRVVLPSDATDDGAPPYPIVANEHSILDVADLVFVDPVGTGWSHPVGDTDTGEFWGVREDAASLGAFIRRWLTENRRWNSPKYLLGESYGTTRIAALMNELQGGWTDVSINGVALISTVLDFRFDDTSEGNDIGYTGLVPGFAATAWYHGKVDRGAWNNDLEAFIQDARDFTYDTYMPALMRGVSLPEDQRRAVAEELSRFIGLDADYLVRANLRVSLSRFMRELRRDEGLSVGRLDSRYTGMEPDGVGEDPDYDPSAYGIDGAYTAAMLDYFTRELGVDITDEYSVIDIPTAVGWDRSTGQGPAYTNVGPWLARAMRQNSDLDVLVAQGYYDLATPFFGAELMFNQPGFDPERVHFRYYESGHMMYIHEPSLEAVAEDVRELIRGELEG</sequence>
<keyword evidence="5" id="KW-0325">Glycoprotein</keyword>
<dbReference type="PANTHER" id="PTHR11802:SF3">
    <property type="entry name" value="RETINOID-INDUCIBLE SERINE CARBOXYPEPTIDASE"/>
    <property type="match status" value="1"/>
</dbReference>
<dbReference type="RefSeq" id="WP_343165136.1">
    <property type="nucleotide sequence ID" value="NZ_JBHRSV010000026.1"/>
</dbReference>
<keyword evidence="1" id="KW-0121">Carboxypeptidase</keyword>
<evidence type="ECO:0000256" key="5">
    <source>
        <dbReference type="ARBA" id="ARBA00023180"/>
    </source>
</evidence>
<name>A0ABV6ZZI0_9PROT</name>
<dbReference type="PROSITE" id="PS51257">
    <property type="entry name" value="PROKAR_LIPOPROTEIN"/>
    <property type="match status" value="1"/>
</dbReference>
<dbReference type="Proteomes" id="UP001595379">
    <property type="component" value="Unassembled WGS sequence"/>
</dbReference>
<dbReference type="EMBL" id="JBHRSV010000026">
    <property type="protein sequence ID" value="MFC2926809.1"/>
    <property type="molecule type" value="Genomic_DNA"/>
</dbReference>
<comment type="caution">
    <text evidence="7">The sequence shown here is derived from an EMBL/GenBank/DDBJ whole genome shotgun (WGS) entry which is preliminary data.</text>
</comment>
<dbReference type="InterPro" id="IPR029058">
    <property type="entry name" value="AB_hydrolase_fold"/>
</dbReference>